<dbReference type="Proteomes" id="UP001152049">
    <property type="component" value="Unassembled WGS sequence"/>
</dbReference>
<comment type="caution">
    <text evidence="1">The sequence shown here is derived from an EMBL/GenBank/DDBJ whole genome shotgun (WGS) entry which is preliminary data.</text>
</comment>
<dbReference type="EMBL" id="JAOQAZ010000018">
    <property type="protein sequence ID" value="KAJ4256865.1"/>
    <property type="molecule type" value="Genomic_DNA"/>
</dbReference>
<evidence type="ECO:0000313" key="2">
    <source>
        <dbReference type="Proteomes" id="UP001152049"/>
    </source>
</evidence>
<accession>A0A9W8RWG4</accession>
<reference evidence="1" key="1">
    <citation type="submission" date="2022-09" db="EMBL/GenBank/DDBJ databases">
        <title>Fusarium specimens isolated from Avocado Roots.</title>
        <authorList>
            <person name="Stajich J."/>
            <person name="Roper C."/>
            <person name="Heimlech-Rivalta G."/>
        </authorList>
    </citation>
    <scope>NUCLEOTIDE SEQUENCE</scope>
    <source>
        <strain evidence="1">CF00136</strain>
    </source>
</reference>
<sequence length="214" mass="24832">MDLPALVFGRTTPYLNFWNCLRRAQRRRNTDVVLGVETMSGLPRSLLDILASTDDDKVQLDLWNWHGEIGEYLQAQLWDTWRRRKLKSPPKGQEKTSGGEYPEVVPSTEYLLWRLIAGLDMLRMGLLQPESRHLLIGNAAFWPYLIARCEFSLLRKNPDWKTTLDRLFEMMLKSSKPHHIHVAQDMIQEAWERGANTFDLHAACLLRGVELAAF</sequence>
<gene>
    <name evidence="1" type="ORF">NW762_008961</name>
</gene>
<dbReference type="OrthoDB" id="5215911at2759"/>
<keyword evidence="2" id="KW-1185">Reference proteome</keyword>
<organism evidence="1 2">
    <name type="scientific">Fusarium torreyae</name>
    <dbReference type="NCBI Taxonomy" id="1237075"/>
    <lineage>
        <taxon>Eukaryota</taxon>
        <taxon>Fungi</taxon>
        <taxon>Dikarya</taxon>
        <taxon>Ascomycota</taxon>
        <taxon>Pezizomycotina</taxon>
        <taxon>Sordariomycetes</taxon>
        <taxon>Hypocreomycetidae</taxon>
        <taxon>Hypocreales</taxon>
        <taxon>Nectriaceae</taxon>
        <taxon>Fusarium</taxon>
    </lineage>
</organism>
<name>A0A9W8RWG4_9HYPO</name>
<protein>
    <submittedName>
        <fullName evidence="1">Uncharacterized protein</fullName>
    </submittedName>
</protein>
<dbReference type="AlphaFoldDB" id="A0A9W8RWG4"/>
<proteinExistence type="predicted"/>
<evidence type="ECO:0000313" key="1">
    <source>
        <dbReference type="EMBL" id="KAJ4256865.1"/>
    </source>
</evidence>